<dbReference type="EMBL" id="CP036278">
    <property type="protein sequence ID" value="QDU54677.1"/>
    <property type="molecule type" value="Genomic_DNA"/>
</dbReference>
<protein>
    <submittedName>
        <fullName evidence="2">Alpha/beta hydrolase family protein</fullName>
    </submittedName>
</protein>
<dbReference type="SUPFAM" id="SSF53474">
    <property type="entry name" value="alpha/beta-Hydrolases"/>
    <property type="match status" value="1"/>
</dbReference>
<proteinExistence type="predicted"/>
<gene>
    <name evidence="2" type="ORF">Pan181_08600</name>
</gene>
<evidence type="ECO:0000259" key="1">
    <source>
        <dbReference type="Pfam" id="PF00561"/>
    </source>
</evidence>
<dbReference type="OrthoDB" id="9777090at2"/>
<dbReference type="GO" id="GO:0016787">
    <property type="term" value="F:hydrolase activity"/>
    <property type="evidence" value="ECO:0007669"/>
    <property type="project" value="UniProtKB-KW"/>
</dbReference>
<dbReference type="PANTHER" id="PTHR12277:SF81">
    <property type="entry name" value="PROTEIN ABHD13"/>
    <property type="match status" value="1"/>
</dbReference>
<dbReference type="Proteomes" id="UP000315750">
    <property type="component" value="Chromosome"/>
</dbReference>
<keyword evidence="2" id="KW-0378">Hydrolase</keyword>
<dbReference type="InterPro" id="IPR000073">
    <property type="entry name" value="AB_hydrolase_1"/>
</dbReference>
<evidence type="ECO:0000313" key="2">
    <source>
        <dbReference type="EMBL" id="QDU54677.1"/>
    </source>
</evidence>
<name>A0A518AIX6_9BACT</name>
<dbReference type="InterPro" id="IPR029058">
    <property type="entry name" value="AB_hydrolase_fold"/>
</dbReference>
<feature type="domain" description="AB hydrolase-1" evidence="1">
    <location>
        <begin position="61"/>
        <end position="176"/>
    </location>
</feature>
<dbReference type="KEGG" id="amuc:Pan181_08600"/>
<dbReference type="PANTHER" id="PTHR12277">
    <property type="entry name" value="ALPHA/BETA HYDROLASE DOMAIN-CONTAINING PROTEIN"/>
    <property type="match status" value="1"/>
</dbReference>
<sequence>MSPIALNPIRAVERLLVYPAPSRSKGDWSPRWIENEDVWFDSADGTKLHGWYVPHPEPKHVILYSHGNNEHVGNQVNQLLRLQSMLDATVLVYDYRGYGKSAGRPTEKGLIADGLAAHQWLLDRTGLAAHDVVLIGRSLGGGVSVAIAAERGAKALVLDATFPRMVDAASYNYPWLPVKTLMLDRYDSLSRITQYHGPVFQSHRTTDEVVPVHLARQLTEQAPGDLKHFFEIPHGRHNESLPPDYYTALDKFLERAHRAQNFRGVPLATLPSTASSVLQTQ</sequence>
<organism evidence="2 3">
    <name type="scientific">Aeoliella mucimassa</name>
    <dbReference type="NCBI Taxonomy" id="2527972"/>
    <lineage>
        <taxon>Bacteria</taxon>
        <taxon>Pseudomonadati</taxon>
        <taxon>Planctomycetota</taxon>
        <taxon>Planctomycetia</taxon>
        <taxon>Pirellulales</taxon>
        <taxon>Lacipirellulaceae</taxon>
        <taxon>Aeoliella</taxon>
    </lineage>
</organism>
<dbReference type="Gene3D" id="3.40.50.1820">
    <property type="entry name" value="alpha/beta hydrolase"/>
    <property type="match status" value="1"/>
</dbReference>
<evidence type="ECO:0000313" key="3">
    <source>
        <dbReference type="Proteomes" id="UP000315750"/>
    </source>
</evidence>
<dbReference type="Pfam" id="PF00561">
    <property type="entry name" value="Abhydrolase_1"/>
    <property type="match status" value="1"/>
</dbReference>
<keyword evidence="3" id="KW-1185">Reference proteome</keyword>
<dbReference type="AlphaFoldDB" id="A0A518AIX6"/>
<reference evidence="2 3" key="1">
    <citation type="submission" date="2019-02" db="EMBL/GenBank/DDBJ databases">
        <title>Deep-cultivation of Planctomycetes and their phenomic and genomic characterization uncovers novel biology.</title>
        <authorList>
            <person name="Wiegand S."/>
            <person name="Jogler M."/>
            <person name="Boedeker C."/>
            <person name="Pinto D."/>
            <person name="Vollmers J."/>
            <person name="Rivas-Marin E."/>
            <person name="Kohn T."/>
            <person name="Peeters S.H."/>
            <person name="Heuer A."/>
            <person name="Rast P."/>
            <person name="Oberbeckmann S."/>
            <person name="Bunk B."/>
            <person name="Jeske O."/>
            <person name="Meyerdierks A."/>
            <person name="Storesund J.E."/>
            <person name="Kallscheuer N."/>
            <person name="Luecker S."/>
            <person name="Lage O.M."/>
            <person name="Pohl T."/>
            <person name="Merkel B.J."/>
            <person name="Hornburger P."/>
            <person name="Mueller R.-W."/>
            <person name="Bruemmer F."/>
            <person name="Labrenz M."/>
            <person name="Spormann A.M."/>
            <person name="Op den Camp H."/>
            <person name="Overmann J."/>
            <person name="Amann R."/>
            <person name="Jetten M.S.M."/>
            <person name="Mascher T."/>
            <person name="Medema M.H."/>
            <person name="Devos D.P."/>
            <person name="Kaster A.-K."/>
            <person name="Ovreas L."/>
            <person name="Rohde M."/>
            <person name="Galperin M.Y."/>
            <person name="Jogler C."/>
        </authorList>
    </citation>
    <scope>NUCLEOTIDE SEQUENCE [LARGE SCALE GENOMIC DNA]</scope>
    <source>
        <strain evidence="2 3">Pan181</strain>
    </source>
</reference>
<accession>A0A518AIX6</accession>